<keyword evidence="2 5" id="KW-0028">Amino-acid biosynthesis</keyword>
<proteinExistence type="inferred from homology"/>
<sequence>MILVIPSIKIKHGKCACLIQSLPEFPKVYPDDPIKVAKIWRKENARALCLIDVDGEISGRPQNFEIIEKVANEVDIPVIVSGGFRTYEDVKQAIDSGILRVILDPETVNDLKLLKELVNEFTSKRISLKIVDESDGKSENSHAIENSLKVKESGIERIVYKNVFEDENVNFIGLKNFVLKINLKITVEGELNSYYELKKLSDFEKWGVDSIIMGKSLYYNKFPCQRLWRIVENEIDFK</sequence>
<protein>
    <submittedName>
        <fullName evidence="6">1-(5-phosphoribosyl)-5-[(5-phosphoribosylamino)methylideneamino] imidazole-4-carboxamide isomerase</fullName>
    </submittedName>
</protein>
<dbReference type="GO" id="GO:0005737">
    <property type="term" value="C:cytoplasm"/>
    <property type="evidence" value="ECO:0007669"/>
    <property type="project" value="TreeGrafter"/>
</dbReference>
<dbReference type="Gene3D" id="3.20.20.70">
    <property type="entry name" value="Aldolase class I"/>
    <property type="match status" value="1"/>
</dbReference>
<dbReference type="OrthoDB" id="9807749at2"/>
<gene>
    <name evidence="6" type="ORF">JGI24_00012</name>
    <name evidence="7" type="ORF">JGI25_01481</name>
</gene>
<evidence type="ECO:0000313" key="8">
    <source>
        <dbReference type="Proteomes" id="UP000243065"/>
    </source>
</evidence>
<dbReference type="InterPro" id="IPR044524">
    <property type="entry name" value="Isoase_HisA-like"/>
</dbReference>
<evidence type="ECO:0000256" key="1">
    <source>
        <dbReference type="ARBA" id="ARBA00009667"/>
    </source>
</evidence>
<dbReference type="InterPro" id="IPR011060">
    <property type="entry name" value="RibuloseP-bd_barrel"/>
</dbReference>
<evidence type="ECO:0000313" key="9">
    <source>
        <dbReference type="Proteomes" id="UP000243105"/>
    </source>
</evidence>
<evidence type="ECO:0000313" key="6">
    <source>
        <dbReference type="EMBL" id="CUS95852.1"/>
    </source>
</evidence>
<dbReference type="GO" id="GO:0000162">
    <property type="term" value="P:L-tryptophan biosynthetic process"/>
    <property type="evidence" value="ECO:0007669"/>
    <property type="project" value="TreeGrafter"/>
</dbReference>
<evidence type="ECO:0000256" key="5">
    <source>
        <dbReference type="RuleBase" id="RU003657"/>
    </source>
</evidence>
<dbReference type="GO" id="GO:0003949">
    <property type="term" value="F:1-(5-phosphoribosyl)-5-[(5-phosphoribosylamino)methylideneamino]imidazole-4-carboxamide isomerase activity"/>
    <property type="evidence" value="ECO:0007669"/>
    <property type="project" value="InterPro"/>
</dbReference>
<dbReference type="SUPFAM" id="SSF51366">
    <property type="entry name" value="Ribulose-phoshate binding barrel"/>
    <property type="match status" value="1"/>
</dbReference>
<dbReference type="InterPro" id="IPR013785">
    <property type="entry name" value="Aldolase_TIM"/>
</dbReference>
<name>A0A656D210_KRYT1</name>
<dbReference type="PANTHER" id="PTHR43090">
    <property type="entry name" value="1-(5-PHOSPHORIBOSYL)-5-[(5-PHOSPHORIBOSYLAMINO)METHYLIDENEAMINO] IMIDAZOLE-4-CARBOXAMIDE ISOMERASE"/>
    <property type="match status" value="1"/>
</dbReference>
<organism evidence="6 8">
    <name type="scientific">Kryptobacter tengchongensis</name>
    <dbReference type="NCBI Taxonomy" id="1643429"/>
    <lineage>
        <taxon>Bacteria</taxon>
        <taxon>Pseudomonadati</taxon>
        <taxon>Candidatus Kryptoniota</taxon>
        <taxon>Candidatus Kryptobacter</taxon>
    </lineage>
</organism>
<dbReference type="PANTHER" id="PTHR43090:SF2">
    <property type="entry name" value="1-(5-PHOSPHORIBOSYL)-5-[(5-PHOSPHORIBOSYLAMINO)METHYLIDENEAMINO] IMIDAZOLE-4-CARBOXAMIDE ISOMERASE"/>
    <property type="match status" value="1"/>
</dbReference>
<evidence type="ECO:0000313" key="7">
    <source>
        <dbReference type="EMBL" id="CUT04828.1"/>
    </source>
</evidence>
<evidence type="ECO:0000256" key="4">
    <source>
        <dbReference type="ARBA" id="ARBA00029440"/>
    </source>
</evidence>
<keyword evidence="6" id="KW-0413">Isomerase</keyword>
<dbReference type="Proteomes" id="UP000243105">
    <property type="component" value="Unassembled WGS sequence"/>
</dbReference>
<comment type="pathway">
    <text evidence="4">Amino-acid biosynthesis.</text>
</comment>
<dbReference type="EMBL" id="CZVV01000136">
    <property type="protein sequence ID" value="CUT04828.1"/>
    <property type="molecule type" value="Genomic_DNA"/>
</dbReference>
<dbReference type="InterPro" id="IPR006062">
    <property type="entry name" value="His_biosynth"/>
</dbReference>
<dbReference type="GO" id="GO:0000105">
    <property type="term" value="P:L-histidine biosynthetic process"/>
    <property type="evidence" value="ECO:0007669"/>
    <property type="project" value="UniProtKB-KW"/>
</dbReference>
<reference evidence="8 9" key="1">
    <citation type="submission" date="2015-11" db="EMBL/GenBank/DDBJ databases">
        <authorList>
            <person name="Varghese N."/>
        </authorList>
    </citation>
    <scope>NUCLEOTIDE SEQUENCE [LARGE SCALE GENOMIC DNA]</scope>
    <source>
        <strain evidence="6 8">JGI-24</strain>
        <strain evidence="7 9">JGI-25</strain>
    </source>
</reference>
<comment type="similarity">
    <text evidence="1 5">Belongs to the HisA/HisF family.</text>
</comment>
<keyword evidence="3 5" id="KW-0368">Histidine biosynthesis</keyword>
<evidence type="ECO:0000256" key="3">
    <source>
        <dbReference type="ARBA" id="ARBA00023102"/>
    </source>
</evidence>
<evidence type="ECO:0000256" key="2">
    <source>
        <dbReference type="ARBA" id="ARBA00022605"/>
    </source>
</evidence>
<keyword evidence="8" id="KW-1185">Reference proteome</keyword>
<dbReference type="RefSeq" id="WP_072149518.1">
    <property type="nucleotide sequence ID" value="NZ_CZVH01000109.1"/>
</dbReference>
<dbReference type="AlphaFoldDB" id="A0A656D210"/>
<dbReference type="Pfam" id="PF00977">
    <property type="entry name" value="His_biosynth"/>
    <property type="match status" value="1"/>
</dbReference>
<accession>A0A656D210</accession>
<dbReference type="EMBL" id="CZVU01000001">
    <property type="protein sequence ID" value="CUS95852.1"/>
    <property type="molecule type" value="Genomic_DNA"/>
</dbReference>
<dbReference type="Proteomes" id="UP000243065">
    <property type="component" value="Unassembled WGS sequence"/>
</dbReference>